<dbReference type="InterPro" id="IPR036112">
    <property type="entry name" value="ComA_synth_sf"/>
</dbReference>
<comment type="similarity">
    <text evidence="1">Belongs to the phosphosulfolactate synthase family.</text>
</comment>
<dbReference type="AlphaFoldDB" id="A0A8J2VEN9"/>
<evidence type="ECO:0000256" key="1">
    <source>
        <dbReference type="ARBA" id="ARBA00010424"/>
    </source>
</evidence>
<dbReference type="PANTHER" id="PTHR48413">
    <property type="match status" value="1"/>
</dbReference>
<proteinExistence type="inferred from homology"/>
<dbReference type="RefSeq" id="WP_188646758.1">
    <property type="nucleotide sequence ID" value="NZ_BMHQ01000003.1"/>
</dbReference>
<reference evidence="2" key="2">
    <citation type="submission" date="2020-09" db="EMBL/GenBank/DDBJ databases">
        <authorList>
            <person name="Sun Q."/>
            <person name="Zhou Y."/>
        </authorList>
    </citation>
    <scope>NUCLEOTIDE SEQUENCE</scope>
    <source>
        <strain evidence="2">CGMCC 1.15179</strain>
    </source>
</reference>
<sequence>MQSYADIPWESRLMDPSNERKPKPRYCGLTMIIDKGLGYLQFRDLLEIAAPHIDFIKLGFGTAGVTPIPLLRKKIQLAAEADVHIYPGGTFFEIAHAQNQTKNYLDTLRKIGFSWVEISDGTISMTAYERQKAIQLARSHSFKVITEIGKKAQGSFTPAAQLIEQFEADRLHGAEYVIVEGRESGKNIGVFDALGGLDENYVSDVSKALDSNHLIWEAPLHKQQAAFIRLSGRDVNLGNIAPGEVLSVECLRRGLRADTFPFISFEPIGGAQG</sequence>
<evidence type="ECO:0000313" key="2">
    <source>
        <dbReference type="EMBL" id="GGE10234.1"/>
    </source>
</evidence>
<evidence type="ECO:0000313" key="3">
    <source>
        <dbReference type="Proteomes" id="UP000625210"/>
    </source>
</evidence>
<dbReference type="Pfam" id="PF02679">
    <property type="entry name" value="ComA"/>
    <property type="match status" value="1"/>
</dbReference>
<dbReference type="InterPro" id="IPR013785">
    <property type="entry name" value="Aldolase_TIM"/>
</dbReference>
<comment type="caution">
    <text evidence="2">The sequence shown here is derived from an EMBL/GenBank/DDBJ whole genome shotgun (WGS) entry which is preliminary data.</text>
</comment>
<keyword evidence="3" id="KW-1185">Reference proteome</keyword>
<dbReference type="InterPro" id="IPR003830">
    <property type="entry name" value="ComA_synth"/>
</dbReference>
<reference evidence="2" key="1">
    <citation type="journal article" date="2014" name="Int. J. Syst. Evol. Microbiol.">
        <title>Complete genome sequence of Corynebacterium casei LMG S-19264T (=DSM 44701T), isolated from a smear-ripened cheese.</title>
        <authorList>
            <consortium name="US DOE Joint Genome Institute (JGI-PGF)"/>
            <person name="Walter F."/>
            <person name="Albersmeier A."/>
            <person name="Kalinowski J."/>
            <person name="Ruckert C."/>
        </authorList>
    </citation>
    <scope>NUCLEOTIDE SEQUENCE</scope>
    <source>
        <strain evidence="2">CGMCC 1.15179</strain>
    </source>
</reference>
<dbReference type="Proteomes" id="UP000625210">
    <property type="component" value="Unassembled WGS sequence"/>
</dbReference>
<accession>A0A8J2VEN9</accession>
<protein>
    <submittedName>
        <fullName evidence="2">Phosphosulfolactate synthase</fullName>
    </submittedName>
</protein>
<dbReference type="SUPFAM" id="SSF102110">
    <property type="entry name" value="(2r)-phospho-3-sulfolactate synthase ComA"/>
    <property type="match status" value="1"/>
</dbReference>
<name>A0A8J2VEN9_9BACL</name>
<dbReference type="EMBL" id="BMHQ01000003">
    <property type="protein sequence ID" value="GGE10234.1"/>
    <property type="molecule type" value="Genomic_DNA"/>
</dbReference>
<gene>
    <name evidence="2" type="ORF">GCM10011571_09440</name>
</gene>
<dbReference type="Gene3D" id="3.20.20.70">
    <property type="entry name" value="Aldolase class I"/>
    <property type="match status" value="1"/>
</dbReference>
<organism evidence="2 3">
    <name type="scientific">Marinithermofilum abyssi</name>
    <dbReference type="NCBI Taxonomy" id="1571185"/>
    <lineage>
        <taxon>Bacteria</taxon>
        <taxon>Bacillati</taxon>
        <taxon>Bacillota</taxon>
        <taxon>Bacilli</taxon>
        <taxon>Bacillales</taxon>
        <taxon>Thermoactinomycetaceae</taxon>
        <taxon>Marinithermofilum</taxon>
    </lineage>
</organism>
<dbReference type="PANTHER" id="PTHR48413:SF1">
    <property type="entry name" value="PROTEIN HEAT-STRESS-ASSOCIATED 32"/>
    <property type="match status" value="1"/>
</dbReference>